<keyword evidence="8" id="KW-1185">Reference proteome</keyword>
<dbReference type="PANTHER" id="PTHR47245:SF2">
    <property type="entry name" value="PEPTIDYL-PROLYL CIS-TRANS ISOMERASE HP_0175-RELATED"/>
    <property type="match status" value="1"/>
</dbReference>
<comment type="similarity">
    <text evidence="2">Belongs to the PpiC/parvulin rotamase family.</text>
</comment>
<dbReference type="Pfam" id="PF13145">
    <property type="entry name" value="Rotamase_2"/>
    <property type="match status" value="1"/>
</dbReference>
<reference evidence="7 8" key="1">
    <citation type="journal article" date="2014" name="Int. J. Syst. Evol. Microbiol.">
        <title>Complete genome sequence of Corynebacterium casei LMG S-19264T (=DSM 44701T), isolated from a smear-ripened cheese.</title>
        <authorList>
            <consortium name="US DOE Joint Genome Institute (JGI-PGF)"/>
            <person name="Walter F."/>
            <person name="Albersmeier A."/>
            <person name="Kalinowski J."/>
            <person name="Ruckert C."/>
        </authorList>
    </citation>
    <scope>NUCLEOTIDE SEQUENCE [LARGE SCALE GENOMIC DNA]</scope>
    <source>
        <strain evidence="7 8">CGMCC 1.7286</strain>
    </source>
</reference>
<keyword evidence="4" id="KW-0697">Rotamase</keyword>
<feature type="transmembrane region" description="Helical" evidence="5">
    <location>
        <begin position="16"/>
        <end position="33"/>
    </location>
</feature>
<comment type="caution">
    <text evidence="7">The sequence shown here is derived from an EMBL/GenBank/DDBJ whole genome shotgun (WGS) entry which is preliminary data.</text>
</comment>
<proteinExistence type="inferred from homology"/>
<keyword evidence="4" id="KW-0413">Isomerase</keyword>
<sequence length="289" mass="33656">MSESGTESRRWWREPLLHFFIIGVLLFPLFDWLGDIRAQDRILVTRERIDNLSSVFARTWQRQPTRQELDGLIDDYVREEIAAREARARGLDQDDVVIRRRLRQKLEFLVTDSVTSVPPTEQQLQDWLSAHPDPFRSDPEYAFRQVFLDPNKHAGTLERDAERLLQRLRAAGGKVDIRNIGDSLMVPRDIERMSVGEIGRVFGERFAQQVIRLQPETWSGPLLSGYGVHLVYLLDRRTGAVPPLSEIRPQVEARFLEQRRQQALDNLYQSLRQRYPVTIESREEQGGDA</sequence>
<gene>
    <name evidence="7" type="ORF">GCM10011348_35180</name>
</gene>
<protein>
    <recommendedName>
        <fullName evidence="3">peptidylprolyl isomerase</fullName>
        <ecNumber evidence="3">5.2.1.8</ecNumber>
    </recommendedName>
</protein>
<evidence type="ECO:0000256" key="1">
    <source>
        <dbReference type="ARBA" id="ARBA00000971"/>
    </source>
</evidence>
<dbReference type="RefSeq" id="WP_188861913.1">
    <property type="nucleotide sequence ID" value="NZ_BMLT01000009.1"/>
</dbReference>
<accession>A0A918DX12</accession>
<evidence type="ECO:0000256" key="2">
    <source>
        <dbReference type="ARBA" id="ARBA00007656"/>
    </source>
</evidence>
<dbReference type="GO" id="GO:0003755">
    <property type="term" value="F:peptidyl-prolyl cis-trans isomerase activity"/>
    <property type="evidence" value="ECO:0007669"/>
    <property type="project" value="UniProtKB-KW"/>
</dbReference>
<dbReference type="InterPro" id="IPR000297">
    <property type="entry name" value="PPIase_PpiC"/>
</dbReference>
<evidence type="ECO:0000313" key="7">
    <source>
        <dbReference type="EMBL" id="GGO85798.1"/>
    </source>
</evidence>
<dbReference type="EC" id="5.2.1.8" evidence="3"/>
<dbReference type="InterPro" id="IPR046357">
    <property type="entry name" value="PPIase_dom_sf"/>
</dbReference>
<name>A0A918DX12_9GAMM</name>
<keyword evidence="5" id="KW-0472">Membrane</keyword>
<dbReference type="Gene3D" id="1.10.4030.10">
    <property type="entry name" value="Porin chaperone SurA, peptide-binding domain"/>
    <property type="match status" value="1"/>
</dbReference>
<evidence type="ECO:0000256" key="5">
    <source>
        <dbReference type="SAM" id="Phobius"/>
    </source>
</evidence>
<evidence type="ECO:0000256" key="4">
    <source>
        <dbReference type="ARBA" id="ARBA00023110"/>
    </source>
</evidence>
<evidence type="ECO:0000259" key="6">
    <source>
        <dbReference type="Pfam" id="PF13145"/>
    </source>
</evidence>
<dbReference type="EMBL" id="BMLT01000009">
    <property type="protein sequence ID" value="GGO85798.1"/>
    <property type="molecule type" value="Genomic_DNA"/>
</dbReference>
<evidence type="ECO:0000313" key="8">
    <source>
        <dbReference type="Proteomes" id="UP000599578"/>
    </source>
</evidence>
<dbReference type="InterPro" id="IPR050245">
    <property type="entry name" value="PrsA_foldase"/>
</dbReference>
<keyword evidence="5" id="KW-0812">Transmembrane</keyword>
<dbReference type="Proteomes" id="UP000599578">
    <property type="component" value="Unassembled WGS sequence"/>
</dbReference>
<feature type="domain" description="PpiC" evidence="6">
    <location>
        <begin position="119"/>
        <end position="249"/>
    </location>
</feature>
<comment type="catalytic activity">
    <reaction evidence="1">
        <text>[protein]-peptidylproline (omega=180) = [protein]-peptidylproline (omega=0)</text>
        <dbReference type="Rhea" id="RHEA:16237"/>
        <dbReference type="Rhea" id="RHEA-COMP:10747"/>
        <dbReference type="Rhea" id="RHEA-COMP:10748"/>
        <dbReference type="ChEBI" id="CHEBI:83833"/>
        <dbReference type="ChEBI" id="CHEBI:83834"/>
        <dbReference type="EC" id="5.2.1.8"/>
    </reaction>
</comment>
<dbReference type="PANTHER" id="PTHR47245">
    <property type="entry name" value="PEPTIDYLPROLYL ISOMERASE"/>
    <property type="match status" value="1"/>
</dbReference>
<dbReference type="Gene3D" id="3.10.50.40">
    <property type="match status" value="1"/>
</dbReference>
<organism evidence="7 8">
    <name type="scientific">Marinobacterium nitratireducens</name>
    <dbReference type="NCBI Taxonomy" id="518897"/>
    <lineage>
        <taxon>Bacteria</taxon>
        <taxon>Pseudomonadati</taxon>
        <taxon>Pseudomonadota</taxon>
        <taxon>Gammaproteobacteria</taxon>
        <taxon>Oceanospirillales</taxon>
        <taxon>Oceanospirillaceae</taxon>
        <taxon>Marinobacterium</taxon>
    </lineage>
</organism>
<evidence type="ECO:0000256" key="3">
    <source>
        <dbReference type="ARBA" id="ARBA00013194"/>
    </source>
</evidence>
<keyword evidence="5" id="KW-1133">Transmembrane helix</keyword>
<dbReference type="AlphaFoldDB" id="A0A918DX12"/>